<dbReference type="Gene3D" id="3.40.50.720">
    <property type="entry name" value="NAD(P)-binding Rossmann-like Domain"/>
    <property type="match status" value="1"/>
</dbReference>
<protein>
    <submittedName>
        <fullName evidence="1">Short-chain dehydrogenase</fullName>
    </submittedName>
</protein>
<dbReference type="PANTHER" id="PTHR45458">
    <property type="entry name" value="SHORT-CHAIN DEHYDROGENASE/REDUCTASE SDR"/>
    <property type="match status" value="1"/>
</dbReference>
<organism evidence="1 2">
    <name type="scientific">Zavarzinia compransoris</name>
    <dbReference type="NCBI Taxonomy" id="1264899"/>
    <lineage>
        <taxon>Bacteria</taxon>
        <taxon>Pseudomonadati</taxon>
        <taxon>Pseudomonadota</taxon>
        <taxon>Alphaproteobacteria</taxon>
        <taxon>Rhodospirillales</taxon>
        <taxon>Zavarziniaceae</taxon>
        <taxon>Zavarzinia</taxon>
    </lineage>
</organism>
<dbReference type="Proteomes" id="UP000246077">
    <property type="component" value="Unassembled WGS sequence"/>
</dbReference>
<reference evidence="2" key="1">
    <citation type="submission" date="2018-05" db="EMBL/GenBank/DDBJ databases">
        <title>Zavarzinia sp. HR-AS.</title>
        <authorList>
            <person name="Lee Y."/>
            <person name="Jeon C.O."/>
        </authorList>
    </citation>
    <scope>NUCLEOTIDE SEQUENCE [LARGE SCALE GENOMIC DNA]</scope>
    <source>
        <strain evidence="2">DSM 1231</strain>
    </source>
</reference>
<dbReference type="InterPro" id="IPR002347">
    <property type="entry name" value="SDR_fam"/>
</dbReference>
<dbReference type="AlphaFoldDB" id="A0A317DUA6"/>
<name>A0A317DUA6_9PROT</name>
<dbReference type="EMBL" id="QGLF01000006">
    <property type="protein sequence ID" value="PWR18267.1"/>
    <property type="molecule type" value="Genomic_DNA"/>
</dbReference>
<dbReference type="InterPro" id="IPR036291">
    <property type="entry name" value="NAD(P)-bd_dom_sf"/>
</dbReference>
<dbReference type="InterPro" id="IPR052184">
    <property type="entry name" value="SDR_enzymes"/>
</dbReference>
<dbReference type="RefSeq" id="WP_109922974.1">
    <property type="nucleotide sequence ID" value="NZ_QGLF01000006.1"/>
</dbReference>
<comment type="caution">
    <text evidence="1">The sequence shown here is derived from an EMBL/GenBank/DDBJ whole genome shotgun (WGS) entry which is preliminary data.</text>
</comment>
<keyword evidence="2" id="KW-1185">Reference proteome</keyword>
<sequence>MSKPVILIIGASRGLGLGLTREYLGRGWRVIATIRDTGARAALPASPDLQVEILDIDDGAALDALRHKLAQETLDVLLVNAGVSGPTDRTAAETEPDEAARVFLTNAHSPVRLADALIERVRPGGTLAFLSSILGSNTLNANGTLEIYRASKAALNSLVISLALRHKQGEQAFLLLHPGWVRTDMGGPNAAIDIETSVRGLADTIEANAGGGTRYLDYRGQELPW</sequence>
<proteinExistence type="predicted"/>
<dbReference type="PRINTS" id="PR00081">
    <property type="entry name" value="GDHRDH"/>
</dbReference>
<dbReference type="NCBIfam" id="NF006035">
    <property type="entry name" value="PRK08177.1"/>
    <property type="match status" value="1"/>
</dbReference>
<dbReference type="PANTHER" id="PTHR45458:SF1">
    <property type="entry name" value="SHORT CHAIN DEHYDROGENASE"/>
    <property type="match status" value="1"/>
</dbReference>
<evidence type="ECO:0000313" key="2">
    <source>
        <dbReference type="Proteomes" id="UP000246077"/>
    </source>
</evidence>
<accession>A0A317DUA6</accession>
<dbReference type="Pfam" id="PF00106">
    <property type="entry name" value="adh_short"/>
    <property type="match status" value="1"/>
</dbReference>
<dbReference type="SUPFAM" id="SSF51735">
    <property type="entry name" value="NAD(P)-binding Rossmann-fold domains"/>
    <property type="match status" value="1"/>
</dbReference>
<evidence type="ECO:0000313" key="1">
    <source>
        <dbReference type="EMBL" id="PWR18267.1"/>
    </source>
</evidence>
<dbReference type="OrthoDB" id="9785826at2"/>
<dbReference type="GO" id="GO:0016616">
    <property type="term" value="F:oxidoreductase activity, acting on the CH-OH group of donors, NAD or NADP as acceptor"/>
    <property type="evidence" value="ECO:0007669"/>
    <property type="project" value="TreeGrafter"/>
</dbReference>
<gene>
    <name evidence="1" type="ORF">DKG75_20060</name>
</gene>